<dbReference type="InterPro" id="IPR044668">
    <property type="entry name" value="PuuD-like"/>
</dbReference>
<dbReference type="PROSITE" id="PS51273">
    <property type="entry name" value="GATASE_TYPE_1"/>
    <property type="match status" value="1"/>
</dbReference>
<dbReference type="PANTHER" id="PTHR43235">
    <property type="entry name" value="GLUTAMINE AMIDOTRANSFERASE PB2B2.05-RELATED"/>
    <property type="match status" value="1"/>
</dbReference>
<dbReference type="GO" id="GO:0016740">
    <property type="term" value="F:transferase activity"/>
    <property type="evidence" value="ECO:0007669"/>
    <property type="project" value="UniProtKB-KW"/>
</dbReference>
<gene>
    <name evidence="1" type="ORF">EV186_10728</name>
</gene>
<reference evidence="1 2" key="1">
    <citation type="submission" date="2019-03" db="EMBL/GenBank/DDBJ databases">
        <title>Genomic Encyclopedia of Type Strains, Phase IV (KMG-IV): sequencing the most valuable type-strain genomes for metagenomic binning, comparative biology and taxonomic classification.</title>
        <authorList>
            <person name="Goeker M."/>
        </authorList>
    </citation>
    <scope>NUCLEOTIDE SEQUENCE [LARGE SCALE GENOMIC DNA]</scope>
    <source>
        <strain evidence="1 2">DSM 45361</strain>
    </source>
</reference>
<comment type="caution">
    <text evidence="1">The sequence shown here is derived from an EMBL/GenBank/DDBJ whole genome shotgun (WGS) entry which is preliminary data.</text>
</comment>
<dbReference type="Proteomes" id="UP000295444">
    <property type="component" value="Unassembled WGS sequence"/>
</dbReference>
<dbReference type="RefSeq" id="WP_133853169.1">
    <property type="nucleotide sequence ID" value="NZ_SNXZ01000007.1"/>
</dbReference>
<protein>
    <submittedName>
        <fullName evidence="1">Putative glutamine amidotransferase</fullName>
    </submittedName>
</protein>
<dbReference type="OrthoDB" id="9813383at2"/>
<dbReference type="GO" id="GO:0005829">
    <property type="term" value="C:cytosol"/>
    <property type="evidence" value="ECO:0007669"/>
    <property type="project" value="TreeGrafter"/>
</dbReference>
<dbReference type="GO" id="GO:0033969">
    <property type="term" value="F:gamma-glutamyl-gamma-aminobutyrate hydrolase activity"/>
    <property type="evidence" value="ECO:0007669"/>
    <property type="project" value="TreeGrafter"/>
</dbReference>
<proteinExistence type="predicted"/>
<dbReference type="EMBL" id="SNXZ01000007">
    <property type="protein sequence ID" value="TDP92813.1"/>
    <property type="molecule type" value="Genomic_DNA"/>
</dbReference>
<accession>A0A4R6S0Q9</accession>
<organism evidence="1 2">
    <name type="scientific">Labedaea rhizosphaerae</name>
    <dbReference type="NCBI Taxonomy" id="598644"/>
    <lineage>
        <taxon>Bacteria</taxon>
        <taxon>Bacillati</taxon>
        <taxon>Actinomycetota</taxon>
        <taxon>Actinomycetes</taxon>
        <taxon>Pseudonocardiales</taxon>
        <taxon>Pseudonocardiaceae</taxon>
        <taxon>Labedaea</taxon>
    </lineage>
</organism>
<dbReference type="SUPFAM" id="SSF52317">
    <property type="entry name" value="Class I glutamine amidotransferase-like"/>
    <property type="match status" value="1"/>
</dbReference>
<keyword evidence="2" id="KW-1185">Reference proteome</keyword>
<sequence>MASNASRPVIGISTYVESARWGVWDTPAVLVPRTYVDCVVAGGGIPVLLPSVGEDTSALAAVDGLVLAGGADVDPSRYGEQPHDRTVTRPERDGFEFALLRAALLAGTPVLAVCRGMQVLNVELGGTLVQHLPERVGTGHQPAPAVYGATDVTLAEGSRAARILGRATKAQCYHHQAVDRLGTGLAAVGWAPDGTVEAVELPGTFVLGVQWHPEQDSDDVRLFAALVEEARR</sequence>
<evidence type="ECO:0000313" key="2">
    <source>
        <dbReference type="Proteomes" id="UP000295444"/>
    </source>
</evidence>
<dbReference type="InterPro" id="IPR029062">
    <property type="entry name" value="Class_I_gatase-like"/>
</dbReference>
<dbReference type="GO" id="GO:0006598">
    <property type="term" value="P:polyamine catabolic process"/>
    <property type="evidence" value="ECO:0007669"/>
    <property type="project" value="TreeGrafter"/>
</dbReference>
<dbReference type="Pfam" id="PF07722">
    <property type="entry name" value="Peptidase_C26"/>
    <property type="match status" value="1"/>
</dbReference>
<name>A0A4R6S0Q9_LABRH</name>
<keyword evidence="1" id="KW-0315">Glutamine amidotransferase</keyword>
<evidence type="ECO:0000313" key="1">
    <source>
        <dbReference type="EMBL" id="TDP92813.1"/>
    </source>
</evidence>
<dbReference type="InterPro" id="IPR011697">
    <property type="entry name" value="Peptidase_C26"/>
</dbReference>
<dbReference type="AlphaFoldDB" id="A0A4R6S0Q9"/>
<dbReference type="PANTHER" id="PTHR43235:SF1">
    <property type="entry name" value="GLUTAMINE AMIDOTRANSFERASE PB2B2.05-RELATED"/>
    <property type="match status" value="1"/>
</dbReference>
<dbReference type="CDD" id="cd01745">
    <property type="entry name" value="GATase1_2"/>
    <property type="match status" value="1"/>
</dbReference>
<keyword evidence="1" id="KW-0808">Transferase</keyword>
<dbReference type="Gene3D" id="3.40.50.880">
    <property type="match status" value="1"/>
</dbReference>